<dbReference type="EMBL" id="SUMC01000013">
    <property type="protein sequence ID" value="TKA10589.1"/>
    <property type="molecule type" value="Genomic_DNA"/>
</dbReference>
<accession>A0A4V5N044</accession>
<dbReference type="OrthoDB" id="9764804at2"/>
<protein>
    <submittedName>
        <fullName evidence="1">Uncharacterized protein</fullName>
    </submittedName>
</protein>
<evidence type="ECO:0000313" key="1">
    <source>
        <dbReference type="EMBL" id="TKA10589.1"/>
    </source>
</evidence>
<dbReference type="AlphaFoldDB" id="A0A4V5N044"/>
<evidence type="ECO:0000313" key="2">
    <source>
        <dbReference type="Proteomes" id="UP000305778"/>
    </source>
</evidence>
<proteinExistence type="predicted"/>
<dbReference type="Proteomes" id="UP000305778">
    <property type="component" value="Unassembled WGS sequence"/>
</dbReference>
<sequence>MFRRSPGSLAGIFVSKSGSPLGPWSRIADCPTPGVQAWYDQFLPVDPTDAGLGPDGKLHAATHGRGIYSISVIDLK</sequence>
<keyword evidence="2" id="KW-1185">Reference proteome</keyword>
<organism evidence="1 2">
    <name type="scientific">Actinacidiphila oryziradicis</name>
    <dbReference type="NCBI Taxonomy" id="2571141"/>
    <lineage>
        <taxon>Bacteria</taxon>
        <taxon>Bacillati</taxon>
        <taxon>Actinomycetota</taxon>
        <taxon>Actinomycetes</taxon>
        <taxon>Kitasatosporales</taxon>
        <taxon>Streptomycetaceae</taxon>
        <taxon>Actinacidiphila</taxon>
    </lineage>
</organism>
<comment type="caution">
    <text evidence="1">The sequence shown here is derived from an EMBL/GenBank/DDBJ whole genome shotgun (WGS) entry which is preliminary data.</text>
</comment>
<dbReference type="RefSeq" id="WP_136724659.1">
    <property type="nucleotide sequence ID" value="NZ_SUMC01000013.1"/>
</dbReference>
<name>A0A4V5N044_9ACTN</name>
<reference evidence="1 2" key="1">
    <citation type="submission" date="2019-04" db="EMBL/GenBank/DDBJ databases">
        <title>Streptomyces oryziradicis sp. nov., a novel actinomycete isolated from rhizosphere soil of rice (Oryza sativa L.).</title>
        <authorList>
            <person name="Li C."/>
        </authorList>
    </citation>
    <scope>NUCLEOTIDE SEQUENCE [LARGE SCALE GENOMIC DNA]</scope>
    <source>
        <strain evidence="1 2">NEAU-C40</strain>
    </source>
</reference>
<gene>
    <name evidence="1" type="ORF">FCI23_16570</name>
</gene>